<dbReference type="EMBL" id="JANQDX010000006">
    <property type="protein sequence ID" value="KAL0921950.1"/>
    <property type="molecule type" value="Genomic_DNA"/>
</dbReference>
<sequence length="765" mass="85633">MNLIEVNRREELASQNEKCIAQPSSSNPSSPVSASTDDIFGDPIFSPCLGDDYQAEIPCILAESQGLHAFEFPSKTVLSIPIMWVHIEDNKKEQKDYCRYTSVSRCSADGFNSNHLPPSSSALKAERIGITLDSNKACTCPTNQISACKGCCPLPESRVSLWSEEEIQSFLLGLYIFGKNLVQVRKFIACKDMKDVLSFYYGNFYRSDAYRRWADCRKSRSRKCIQGQRIFTGWRQQELLSRLLMGRSKEVQDSLLEAIKAFHEGRSSLEELVFTLKAAVGIGALIEAVSIGKGKQDLTGFILDPNRTNQAIHSRTEIPTGKACSSLALSDIVKFLTGDFRLSKAKSNDLFWEAVWPRLLARGWHSERPRNFCSKNNLVFLIPDIRKFSRKLVKGDQYFDSVTDVLSKVASDPRLLELKTEGAEENGIAKDESLTSVSNHRHPSYLRPRFANCNAELMKFTVVDTSLVDVAAGSFKLRELRSLPIEVAGHNDMEETNSDSSLENSTDTSSNVKVSSEEACIPTSIQLNQPENLTNDSNLEGENIQLNKRIQQDQSTCLAPILKRQRLSACKQAMRNGYHKLLFAEKTDSDMKAVETSEKASSTTSLGSSFEDRFYLEKPQRALFDLNQPQFPVDFDVEPLYQNAAKQQYFDGSQVPWNQNSSADEEPSLNGRRHGTRNRPPTAKALEALASGFLNIGRTGRDIKRTRLRGMRSRSRLPRRKAEAPLPATAVFTATAPIIGFMDPNLIVPEVTFHASLFAEPQIKN</sequence>
<evidence type="ECO:0000313" key="7">
    <source>
        <dbReference type="EMBL" id="KAL0921950.1"/>
    </source>
</evidence>
<comment type="subcellular location">
    <subcellularLocation>
        <location evidence="1">Nucleus</location>
    </subcellularLocation>
</comment>
<feature type="region of interest" description="Disordered" evidence="5">
    <location>
        <begin position="15"/>
        <end position="36"/>
    </location>
</feature>
<evidence type="ECO:0000256" key="2">
    <source>
        <dbReference type="ARBA" id="ARBA00023015"/>
    </source>
</evidence>
<evidence type="ECO:0000259" key="6">
    <source>
        <dbReference type="PROSITE" id="PS51293"/>
    </source>
</evidence>
<gene>
    <name evidence="7" type="ORF">M5K25_005903</name>
</gene>
<keyword evidence="3" id="KW-0804">Transcription</keyword>
<accession>A0ABD0VB16</accession>
<evidence type="ECO:0000256" key="4">
    <source>
        <dbReference type="ARBA" id="ARBA00023242"/>
    </source>
</evidence>
<evidence type="ECO:0000256" key="1">
    <source>
        <dbReference type="ARBA" id="ARBA00004123"/>
    </source>
</evidence>
<feature type="region of interest" description="Disordered" evidence="5">
    <location>
        <begin position="488"/>
        <end position="511"/>
    </location>
</feature>
<dbReference type="Gene3D" id="1.10.10.60">
    <property type="entry name" value="Homeodomain-like"/>
    <property type="match status" value="1"/>
</dbReference>
<feature type="region of interest" description="Disordered" evidence="5">
    <location>
        <begin position="654"/>
        <end position="680"/>
    </location>
</feature>
<dbReference type="InterPro" id="IPR057712">
    <property type="entry name" value="DUF7952"/>
</dbReference>
<dbReference type="GO" id="GO:0005634">
    <property type="term" value="C:nucleus"/>
    <property type="evidence" value="ECO:0007669"/>
    <property type="project" value="UniProtKB-SubCell"/>
</dbReference>
<comment type="caution">
    <text evidence="7">The sequence shown here is derived from an EMBL/GenBank/DDBJ whole genome shotgun (WGS) entry which is preliminary data.</text>
</comment>
<feature type="compositionally biased region" description="Polar residues" evidence="5">
    <location>
        <begin position="498"/>
        <end position="511"/>
    </location>
</feature>
<feature type="compositionally biased region" description="Low complexity" evidence="5">
    <location>
        <begin position="23"/>
        <end position="35"/>
    </location>
</feature>
<dbReference type="InterPro" id="IPR009057">
    <property type="entry name" value="Homeodomain-like_sf"/>
</dbReference>
<reference evidence="7 8" key="1">
    <citation type="journal article" date="2024" name="Plant Biotechnol. J.">
        <title>Dendrobium thyrsiflorum genome and its molecular insights into genes involved in important horticultural traits.</title>
        <authorList>
            <person name="Chen B."/>
            <person name="Wang J.Y."/>
            <person name="Zheng P.J."/>
            <person name="Li K.L."/>
            <person name="Liang Y.M."/>
            <person name="Chen X.F."/>
            <person name="Zhang C."/>
            <person name="Zhao X."/>
            <person name="He X."/>
            <person name="Zhang G.Q."/>
            <person name="Liu Z.J."/>
            <person name="Xu Q."/>
        </authorList>
    </citation>
    <scope>NUCLEOTIDE SEQUENCE [LARGE SCALE GENOMIC DNA]</scope>
    <source>
        <strain evidence="7">GZMU011</strain>
    </source>
</reference>
<dbReference type="PANTHER" id="PTHR13859">
    <property type="entry name" value="ATROPHIN-RELATED"/>
    <property type="match status" value="1"/>
</dbReference>
<dbReference type="AlphaFoldDB" id="A0ABD0VB16"/>
<keyword evidence="4" id="KW-0539">Nucleus</keyword>
<evidence type="ECO:0000313" key="8">
    <source>
        <dbReference type="Proteomes" id="UP001552299"/>
    </source>
</evidence>
<protein>
    <recommendedName>
        <fullName evidence="6">SANT domain-containing protein</fullName>
    </recommendedName>
</protein>
<evidence type="ECO:0000256" key="5">
    <source>
        <dbReference type="SAM" id="MobiDB-lite"/>
    </source>
</evidence>
<dbReference type="Pfam" id="PF24662">
    <property type="entry name" value="DUF7650"/>
    <property type="match status" value="1"/>
</dbReference>
<dbReference type="InterPro" id="IPR017884">
    <property type="entry name" value="SANT_dom"/>
</dbReference>
<keyword evidence="8" id="KW-1185">Reference proteome</keyword>
<dbReference type="PANTHER" id="PTHR13859:SF11">
    <property type="entry name" value="GRUNGE, ISOFORM J"/>
    <property type="match status" value="1"/>
</dbReference>
<evidence type="ECO:0000256" key="3">
    <source>
        <dbReference type="ARBA" id="ARBA00023163"/>
    </source>
</evidence>
<dbReference type="InterPro" id="IPR056067">
    <property type="entry name" value="DUF7650"/>
</dbReference>
<dbReference type="Proteomes" id="UP001552299">
    <property type="component" value="Unassembled WGS sequence"/>
</dbReference>
<organism evidence="7 8">
    <name type="scientific">Dendrobium thyrsiflorum</name>
    <name type="common">Pinecone-like raceme dendrobium</name>
    <name type="synonym">Orchid</name>
    <dbReference type="NCBI Taxonomy" id="117978"/>
    <lineage>
        <taxon>Eukaryota</taxon>
        <taxon>Viridiplantae</taxon>
        <taxon>Streptophyta</taxon>
        <taxon>Embryophyta</taxon>
        <taxon>Tracheophyta</taxon>
        <taxon>Spermatophyta</taxon>
        <taxon>Magnoliopsida</taxon>
        <taxon>Liliopsida</taxon>
        <taxon>Asparagales</taxon>
        <taxon>Orchidaceae</taxon>
        <taxon>Epidendroideae</taxon>
        <taxon>Malaxideae</taxon>
        <taxon>Dendrobiinae</taxon>
        <taxon>Dendrobium</taxon>
    </lineage>
</organism>
<name>A0ABD0VB16_DENTH</name>
<keyword evidence="2" id="KW-0805">Transcription regulation</keyword>
<dbReference type="PROSITE" id="PS51293">
    <property type="entry name" value="SANT"/>
    <property type="match status" value="1"/>
</dbReference>
<dbReference type="SUPFAM" id="SSF46689">
    <property type="entry name" value="Homeodomain-like"/>
    <property type="match status" value="1"/>
</dbReference>
<dbReference type="Pfam" id="PF25826">
    <property type="entry name" value="DUF7952"/>
    <property type="match status" value="1"/>
</dbReference>
<proteinExistence type="predicted"/>
<feature type="domain" description="SANT" evidence="6">
    <location>
        <begin position="162"/>
        <end position="208"/>
    </location>
</feature>